<dbReference type="Proteomes" id="UP001139502">
    <property type="component" value="Unassembled WGS sequence"/>
</dbReference>
<proteinExistence type="predicted"/>
<dbReference type="InterPro" id="IPR011664">
    <property type="entry name" value="Abi_system_AbiD/AbiF-like"/>
</dbReference>
<reference evidence="1" key="1">
    <citation type="submission" date="2022-06" db="EMBL/GenBank/DDBJ databases">
        <title>Rothia sp. isolated from sandalwood seedling.</title>
        <authorList>
            <person name="Tuikhar N."/>
            <person name="Kirdat K."/>
            <person name="Thorat V."/>
            <person name="Swetha P."/>
            <person name="Padma S."/>
            <person name="Sundararaj R."/>
            <person name="Yadav A."/>
        </authorList>
    </citation>
    <scope>NUCLEOTIDE SEQUENCE</scope>
    <source>
        <strain evidence="1">AR01</strain>
    </source>
</reference>
<organism evidence="1 2">
    <name type="scientific">Rothia santali</name>
    <dbReference type="NCBI Taxonomy" id="2949643"/>
    <lineage>
        <taxon>Bacteria</taxon>
        <taxon>Bacillati</taxon>
        <taxon>Actinomycetota</taxon>
        <taxon>Actinomycetes</taxon>
        <taxon>Micrococcales</taxon>
        <taxon>Micrococcaceae</taxon>
        <taxon>Rothia</taxon>
    </lineage>
</organism>
<dbReference type="Pfam" id="PF07751">
    <property type="entry name" value="Abi_2"/>
    <property type="match status" value="1"/>
</dbReference>
<comment type="caution">
    <text evidence="1">The sequence shown here is derived from an EMBL/GenBank/DDBJ whole genome shotgun (WGS) entry which is preliminary data.</text>
</comment>
<dbReference type="RefSeq" id="WP_254165988.1">
    <property type="nucleotide sequence ID" value="NZ_JANAFB010000012.1"/>
</dbReference>
<sequence length="231" mass="26019">MSVTWIDDWLGAPRFKRYVEACGGDAVRALELYEWNAQLGQALMRDIGHFEIALRNAYDVAVSHRWRGNDHWLLDPESPAVAPIWRIKKDRMGLKRGVDVNYPNRRTVDRAIHRCGGVRATPGKVIAELSLGFWSHLTSASHEKSLWVPYLHPAFPPGTNRPNVDKTISDITAVRNRIAHHEPIFDRGAVPRQEPGRLHAELMRTLTQLAPAAGDHVARTTAVPSVLSRRP</sequence>
<dbReference type="AlphaFoldDB" id="A0A9X2HCC6"/>
<evidence type="ECO:0000313" key="1">
    <source>
        <dbReference type="EMBL" id="MCP3425670.1"/>
    </source>
</evidence>
<accession>A0A9X2HCC6</accession>
<protein>
    <submittedName>
        <fullName evidence="1">Abi family protein</fullName>
    </submittedName>
</protein>
<keyword evidence="2" id="KW-1185">Reference proteome</keyword>
<name>A0A9X2HCC6_9MICC</name>
<evidence type="ECO:0000313" key="2">
    <source>
        <dbReference type="Proteomes" id="UP001139502"/>
    </source>
</evidence>
<dbReference type="EMBL" id="JANAFB010000012">
    <property type="protein sequence ID" value="MCP3425670.1"/>
    <property type="molecule type" value="Genomic_DNA"/>
</dbReference>
<gene>
    <name evidence="1" type="ORF">NBM05_06500</name>
</gene>